<dbReference type="Proteomes" id="UP001638806">
    <property type="component" value="Unassembled WGS sequence"/>
</dbReference>
<name>A0ACC4DB66_PURLI</name>
<gene>
    <name evidence="1" type="ORF">ACCO45_013340</name>
</gene>
<sequence length="238" mass="25872">MRSVNSRLLSRENRGFALPDLPTVTPSQISDPPATAAGSTTAARHARCYTGAGPRRPATHRRWLALGRRARRQGHHRRSSCRRLLPRPALLDRVVPPSSRRHAYDAASALASSRPMLFSFLVVQVCFSFLPLILFALFCASAAGFALAAGLLFTLFWMGVALFILVPTLLLTSSVAALVWAWALAAFVVARFLYSHAPAVVSGVQAQAPGKRVDVKGKTTSVARWRLCTNRLGGFHDS</sequence>
<evidence type="ECO:0000313" key="2">
    <source>
        <dbReference type="Proteomes" id="UP001638806"/>
    </source>
</evidence>
<reference evidence="1" key="1">
    <citation type="submission" date="2024-12" db="EMBL/GenBank/DDBJ databases">
        <title>Comparative genomics and development of molecular markers within Purpureocillium lilacinum and among Purpureocillium species.</title>
        <authorList>
            <person name="Yeh Z.-Y."/>
            <person name="Ni N.-T."/>
            <person name="Lo P.-H."/>
            <person name="Mushyakhwo K."/>
            <person name="Lin C.-F."/>
            <person name="Nai Y.-S."/>
        </authorList>
    </citation>
    <scope>NUCLEOTIDE SEQUENCE</scope>
    <source>
        <strain evidence="1">NCHU-NPUST-175</strain>
    </source>
</reference>
<proteinExistence type="predicted"/>
<evidence type="ECO:0000313" key="1">
    <source>
        <dbReference type="EMBL" id="KAL3953397.1"/>
    </source>
</evidence>
<dbReference type="EMBL" id="JBGNUJ010000012">
    <property type="protein sequence ID" value="KAL3953397.1"/>
    <property type="molecule type" value="Genomic_DNA"/>
</dbReference>
<protein>
    <submittedName>
        <fullName evidence="1">Uncharacterized protein</fullName>
    </submittedName>
</protein>
<organism evidence="1 2">
    <name type="scientific">Purpureocillium lilacinum</name>
    <name type="common">Paecilomyces lilacinus</name>
    <dbReference type="NCBI Taxonomy" id="33203"/>
    <lineage>
        <taxon>Eukaryota</taxon>
        <taxon>Fungi</taxon>
        <taxon>Dikarya</taxon>
        <taxon>Ascomycota</taxon>
        <taxon>Pezizomycotina</taxon>
        <taxon>Sordariomycetes</taxon>
        <taxon>Hypocreomycetidae</taxon>
        <taxon>Hypocreales</taxon>
        <taxon>Ophiocordycipitaceae</taxon>
        <taxon>Purpureocillium</taxon>
    </lineage>
</organism>
<accession>A0ACC4DB66</accession>
<keyword evidence="2" id="KW-1185">Reference proteome</keyword>
<comment type="caution">
    <text evidence="1">The sequence shown here is derived from an EMBL/GenBank/DDBJ whole genome shotgun (WGS) entry which is preliminary data.</text>
</comment>